<proteinExistence type="predicted"/>
<dbReference type="Proteomes" id="UP000694419">
    <property type="component" value="Unplaced"/>
</dbReference>
<name>A0A8C3KD24_9CHAR</name>
<reference evidence="1" key="1">
    <citation type="submission" date="2025-08" db="UniProtKB">
        <authorList>
            <consortium name="Ensembl"/>
        </authorList>
    </citation>
    <scope>IDENTIFICATION</scope>
</reference>
<reference evidence="1" key="2">
    <citation type="submission" date="2025-09" db="UniProtKB">
        <authorList>
            <consortium name="Ensembl"/>
        </authorList>
    </citation>
    <scope>IDENTIFICATION</scope>
</reference>
<organism evidence="1 2">
    <name type="scientific">Calidris pygmaea</name>
    <name type="common">Spoon-billed sandpiper</name>
    <dbReference type="NCBI Taxonomy" id="425635"/>
    <lineage>
        <taxon>Eukaryota</taxon>
        <taxon>Metazoa</taxon>
        <taxon>Chordata</taxon>
        <taxon>Craniata</taxon>
        <taxon>Vertebrata</taxon>
        <taxon>Euteleostomi</taxon>
        <taxon>Archelosauria</taxon>
        <taxon>Archosauria</taxon>
        <taxon>Dinosauria</taxon>
        <taxon>Saurischia</taxon>
        <taxon>Theropoda</taxon>
        <taxon>Coelurosauria</taxon>
        <taxon>Aves</taxon>
        <taxon>Neognathae</taxon>
        <taxon>Neoaves</taxon>
        <taxon>Charadriiformes</taxon>
        <taxon>Scolopacidae</taxon>
        <taxon>Calidris</taxon>
    </lineage>
</organism>
<dbReference type="AlphaFoldDB" id="A0A8C3KD24"/>
<evidence type="ECO:0000313" key="2">
    <source>
        <dbReference type="Proteomes" id="UP000694419"/>
    </source>
</evidence>
<protein>
    <submittedName>
        <fullName evidence="1">Uncharacterized protein</fullName>
    </submittedName>
</protein>
<accession>A0A8C3KD24</accession>
<evidence type="ECO:0000313" key="1">
    <source>
        <dbReference type="Ensembl" id="ENSCPGP00000019323.1"/>
    </source>
</evidence>
<dbReference type="Ensembl" id="ENSCPGT00000021149.1">
    <property type="protein sequence ID" value="ENSCPGP00000019323.1"/>
    <property type="gene ID" value="ENSCPGG00000013531.1"/>
</dbReference>
<sequence length="43" mass="5255">MTIPLEQEQLRLYRTCICHLERHKIASYITSLPERPTDCWRRP</sequence>
<keyword evidence="2" id="KW-1185">Reference proteome</keyword>